<dbReference type="Proteomes" id="UP000637513">
    <property type="component" value="Unassembled WGS sequence"/>
</dbReference>
<feature type="signal peptide" evidence="1">
    <location>
        <begin position="1"/>
        <end position="21"/>
    </location>
</feature>
<feature type="chain" id="PRO_5046697191" evidence="1">
    <location>
        <begin position="22"/>
        <end position="198"/>
    </location>
</feature>
<comment type="caution">
    <text evidence="2">The sequence shown here is derived from an EMBL/GenBank/DDBJ whole genome shotgun (WGS) entry which is preliminary data.</text>
</comment>
<protein>
    <submittedName>
        <fullName evidence="2">Uncharacterized protein</fullName>
    </submittedName>
</protein>
<dbReference type="RefSeq" id="WP_249305000.1">
    <property type="nucleotide sequence ID" value="NZ_JACRSW010000031.1"/>
</dbReference>
<dbReference type="EMBL" id="JACRSW010000031">
    <property type="protein sequence ID" value="MBC8557691.1"/>
    <property type="molecule type" value="Genomic_DNA"/>
</dbReference>
<gene>
    <name evidence="2" type="ORF">H8700_08225</name>
</gene>
<keyword evidence="1" id="KW-0732">Signal</keyword>
<name>A0ABR7MV68_9FIRM</name>
<evidence type="ECO:0000313" key="3">
    <source>
        <dbReference type="Proteomes" id="UP000637513"/>
    </source>
</evidence>
<keyword evidence="3" id="KW-1185">Reference proteome</keyword>
<evidence type="ECO:0000313" key="2">
    <source>
        <dbReference type="EMBL" id="MBC8557691.1"/>
    </source>
</evidence>
<evidence type="ECO:0000256" key="1">
    <source>
        <dbReference type="SAM" id="SignalP"/>
    </source>
</evidence>
<proteinExistence type="predicted"/>
<accession>A0ABR7MV68</accession>
<reference evidence="2 3" key="1">
    <citation type="submission" date="2020-08" db="EMBL/GenBank/DDBJ databases">
        <title>Genome public.</title>
        <authorList>
            <person name="Liu C."/>
            <person name="Sun Q."/>
        </authorList>
    </citation>
    <scope>NUCLEOTIDE SEQUENCE [LARGE SCALE GENOMIC DNA]</scope>
    <source>
        <strain evidence="2 3">BX3</strain>
    </source>
</reference>
<sequence>MKFTKTTKKVLSLSMATAVAAASFVAPTAAKKADAASSYKGYMCFSTSKWTFRNNHNDSKFSNKLQNTTNPSLITSAAKKAKFTDVTMKKNKKAATYTVKLTGLNKKVMSKDKTFNALYVDTTIPGKMKNKVKVTNVKLIIDGKTVKTYKKGVLTPDPGKSDAFTQIQVINTWNSRVGKVSYKMPKKSIAIQYTIKFK</sequence>
<organism evidence="2 3">
    <name type="scientific">Jutongia hominis</name>
    <dbReference type="NCBI Taxonomy" id="2763664"/>
    <lineage>
        <taxon>Bacteria</taxon>
        <taxon>Bacillati</taxon>
        <taxon>Bacillota</taxon>
        <taxon>Clostridia</taxon>
        <taxon>Lachnospirales</taxon>
        <taxon>Lachnospiraceae</taxon>
        <taxon>Jutongia</taxon>
    </lineage>
</organism>